<feature type="compositionally biased region" description="Acidic residues" evidence="1">
    <location>
        <begin position="165"/>
        <end position="174"/>
    </location>
</feature>
<feature type="compositionally biased region" description="Basic and acidic residues" evidence="1">
    <location>
        <begin position="83"/>
        <end position="95"/>
    </location>
</feature>
<dbReference type="OrthoDB" id="10027956at2759"/>
<evidence type="ECO:0000313" key="2">
    <source>
        <dbReference type="EMBL" id="KAF5405568.1"/>
    </source>
</evidence>
<comment type="caution">
    <text evidence="2">The sequence shown here is derived from an EMBL/GenBank/DDBJ whole genome shotgun (WGS) entry which is preliminary data.</text>
</comment>
<gene>
    <name evidence="2" type="ORF">PHET_00862</name>
</gene>
<evidence type="ECO:0000313" key="3">
    <source>
        <dbReference type="Proteomes" id="UP000748531"/>
    </source>
</evidence>
<accession>A0A8J4TEK4</accession>
<evidence type="ECO:0000256" key="1">
    <source>
        <dbReference type="SAM" id="MobiDB-lite"/>
    </source>
</evidence>
<protein>
    <submittedName>
        <fullName evidence="2">Uncharacterized protein</fullName>
    </submittedName>
</protein>
<name>A0A8J4TEK4_9TREM</name>
<dbReference type="AlphaFoldDB" id="A0A8J4TEK4"/>
<dbReference type="EMBL" id="LUCH01000283">
    <property type="protein sequence ID" value="KAF5405568.1"/>
    <property type="molecule type" value="Genomic_DNA"/>
</dbReference>
<organism evidence="2 3">
    <name type="scientific">Paragonimus heterotremus</name>
    <dbReference type="NCBI Taxonomy" id="100268"/>
    <lineage>
        <taxon>Eukaryota</taxon>
        <taxon>Metazoa</taxon>
        <taxon>Spiralia</taxon>
        <taxon>Lophotrochozoa</taxon>
        <taxon>Platyhelminthes</taxon>
        <taxon>Trematoda</taxon>
        <taxon>Digenea</taxon>
        <taxon>Plagiorchiida</taxon>
        <taxon>Troglotremata</taxon>
        <taxon>Troglotrematidae</taxon>
        <taxon>Paragonimus</taxon>
    </lineage>
</organism>
<feature type="region of interest" description="Disordered" evidence="1">
    <location>
        <begin position="1"/>
        <end position="35"/>
    </location>
</feature>
<proteinExistence type="predicted"/>
<sequence length="268" mass="29676">MAKPDDDIWASSVCSSKMGEGPGVTRQLSSRRSKPDMAALVDQHRFIYSHKFKRADVTINRVFPVVDLDVLLDSPVQNCTENGEIKEGARNRRTDILTVARKRSVPQPDHTKRRKKPRPVTETQNGTDVPVASVKCPELVISVAQRSPPPTDDSESVGDTTLSTIEDEDDEDDNVPLSTFISHKPSTSTEVPVHVADSVSYLSPSPEEHLPSPSASPITRPLCRCMKPAITDDPRWDGQFCSTECLIHTCCEAFNFRFGFHPSNVHTV</sequence>
<keyword evidence="3" id="KW-1185">Reference proteome</keyword>
<feature type="region of interest" description="Disordered" evidence="1">
    <location>
        <begin position="83"/>
        <end position="131"/>
    </location>
</feature>
<reference evidence="2" key="1">
    <citation type="submission" date="2019-05" db="EMBL/GenBank/DDBJ databases">
        <title>Annotation for the trematode Paragonimus heterotremus.</title>
        <authorList>
            <person name="Choi Y.-J."/>
        </authorList>
    </citation>
    <scope>NUCLEOTIDE SEQUENCE</scope>
    <source>
        <strain evidence="2">LC</strain>
    </source>
</reference>
<dbReference type="Proteomes" id="UP000748531">
    <property type="component" value="Unassembled WGS sequence"/>
</dbReference>
<feature type="region of interest" description="Disordered" evidence="1">
    <location>
        <begin position="143"/>
        <end position="174"/>
    </location>
</feature>